<organism evidence="2">
    <name type="scientific">marine sediment metagenome</name>
    <dbReference type="NCBI Taxonomy" id="412755"/>
    <lineage>
        <taxon>unclassified sequences</taxon>
        <taxon>metagenomes</taxon>
        <taxon>ecological metagenomes</taxon>
    </lineage>
</organism>
<feature type="region of interest" description="Disordered" evidence="1">
    <location>
        <begin position="155"/>
        <end position="179"/>
    </location>
</feature>
<name>A0A0F9EK26_9ZZZZ</name>
<evidence type="ECO:0000313" key="2">
    <source>
        <dbReference type="EMBL" id="KKL24218.1"/>
    </source>
</evidence>
<sequence length="179" mass="19776">MALEDRETFLEEWNKVSADMFGPDATEEKILAAGNELYDAREIAYSVAEEGLNLTAHRYFHGMATTSLTLMMQLPLEGILPFLVGEAMFHEGFLAGMNYERNGEGVGLGDEKGALECIGPRDNLIRTRKEMEKTYMPIAVIAVMELQKIVRGLAASQEGEDEGPGSPVILPEDEERGYS</sequence>
<accession>A0A0F9EK26</accession>
<comment type="caution">
    <text evidence="2">The sequence shown here is derived from an EMBL/GenBank/DDBJ whole genome shotgun (WGS) entry which is preliminary data.</text>
</comment>
<protein>
    <submittedName>
        <fullName evidence="2">Uncharacterized protein</fullName>
    </submittedName>
</protein>
<reference evidence="2" key="1">
    <citation type="journal article" date="2015" name="Nature">
        <title>Complex archaea that bridge the gap between prokaryotes and eukaryotes.</title>
        <authorList>
            <person name="Spang A."/>
            <person name="Saw J.H."/>
            <person name="Jorgensen S.L."/>
            <person name="Zaremba-Niedzwiedzka K."/>
            <person name="Martijn J."/>
            <person name="Lind A.E."/>
            <person name="van Eijk R."/>
            <person name="Schleper C."/>
            <person name="Guy L."/>
            <person name="Ettema T.J."/>
        </authorList>
    </citation>
    <scope>NUCLEOTIDE SEQUENCE</scope>
</reference>
<gene>
    <name evidence="2" type="ORF">LCGC14_2417530</name>
</gene>
<evidence type="ECO:0000256" key="1">
    <source>
        <dbReference type="SAM" id="MobiDB-lite"/>
    </source>
</evidence>
<proteinExistence type="predicted"/>
<dbReference type="AlphaFoldDB" id="A0A0F9EK26"/>
<dbReference type="EMBL" id="LAZR01036676">
    <property type="protein sequence ID" value="KKL24218.1"/>
    <property type="molecule type" value="Genomic_DNA"/>
</dbReference>